<comment type="caution">
    <text evidence="2">The sequence shown here is derived from an EMBL/GenBank/DDBJ whole genome shotgun (WGS) entry which is preliminary data.</text>
</comment>
<protein>
    <submittedName>
        <fullName evidence="2">Oxidoreductase</fullName>
    </submittedName>
</protein>
<dbReference type="Proteomes" id="UP001519667">
    <property type="component" value="Unassembled WGS sequence"/>
</dbReference>
<dbReference type="InterPro" id="IPR012165">
    <property type="entry name" value="Cyt_c3_hydrogenase_gsu"/>
</dbReference>
<dbReference type="PANTHER" id="PTHR43513:SF3">
    <property type="entry name" value="DIHYDROOROTATE DEHYDROGENASE B (NAD(+)), ELECTRON TRANSFER SUBUNIT-RELATED"/>
    <property type="match status" value="1"/>
</dbReference>
<dbReference type="InterPro" id="IPR001433">
    <property type="entry name" value="OxRdtase_FAD/NAD-bd"/>
</dbReference>
<dbReference type="PANTHER" id="PTHR43513">
    <property type="entry name" value="DIHYDROOROTATE DEHYDROGENASE B (NAD(+)), ELECTRON TRANSFER SUBUNIT"/>
    <property type="match status" value="1"/>
</dbReference>
<reference evidence="2 3" key="1">
    <citation type="submission" date="2021-04" db="EMBL/GenBank/DDBJ databases">
        <title>Pseudomonas boanensis sp. nov., a bacterium isolated from river water used for household purposes in Boane District, Mozambique.</title>
        <authorList>
            <person name="Nicklasson M."/>
            <person name="Martin-Rodriguez A.J."/>
            <person name="Thorell K."/>
            <person name="Neves L."/>
            <person name="Mussagy A."/>
            <person name="Rydberg H.A."/>
            <person name="Hernroth B."/>
            <person name="Svensson-Stadler L."/>
            <person name="Sjoling A."/>
        </authorList>
    </citation>
    <scope>NUCLEOTIDE SEQUENCE [LARGE SCALE GENOMIC DNA]</scope>
    <source>
        <strain evidence="2 3">DB1</strain>
    </source>
</reference>
<dbReference type="InterPro" id="IPR008333">
    <property type="entry name" value="Cbr1-like_FAD-bd_dom"/>
</dbReference>
<dbReference type="PRINTS" id="PR00410">
    <property type="entry name" value="PHEHYDRXLASE"/>
</dbReference>
<dbReference type="SUPFAM" id="SSF52343">
    <property type="entry name" value="Ferredoxin reductase-like, C-terminal NADP-linked domain"/>
    <property type="match status" value="1"/>
</dbReference>
<sequence>MNGVTPRRVHLLCQYPDGENARHFSFRIARPQPRDFEVIPGQFFMLSVPGCGEAPFSYVSVPDLEGRFDALIRRQGGLTAALFEQPEGALLGYRGPFGKGWPLLLGNERLLLVAGGCGLAPLAGVVDEAGLALYPIRMTVIYGARHRQSQVLGRERERWKGRVTLHETCDDEPRGQCHGNPLQQLRMQLALERPDAVFCCGPEPFMQAVAGECLKHGVLANRIWLSIERNMACGTGLCGHCYLGSSYVCTDGPTYRYDRYRELLGIGNAHPPTFSSEFC</sequence>
<evidence type="ECO:0000313" key="2">
    <source>
        <dbReference type="EMBL" id="MBT8768465.1"/>
    </source>
</evidence>
<dbReference type="PROSITE" id="PS51384">
    <property type="entry name" value="FAD_FR"/>
    <property type="match status" value="1"/>
</dbReference>
<dbReference type="Pfam" id="PF10418">
    <property type="entry name" value="DHODB_Fe-S_bind"/>
    <property type="match status" value="1"/>
</dbReference>
<dbReference type="InterPro" id="IPR050353">
    <property type="entry name" value="PyrK_electron_transfer"/>
</dbReference>
<feature type="domain" description="FAD-binding FR-type" evidence="1">
    <location>
        <begin position="4"/>
        <end position="103"/>
    </location>
</feature>
<gene>
    <name evidence="2" type="ORF">J7302_20345</name>
</gene>
<dbReference type="InterPro" id="IPR039261">
    <property type="entry name" value="FNR_nucleotide-bd"/>
</dbReference>
<name>A0ABS5XLG9_9GAMM</name>
<dbReference type="EMBL" id="JAGTIS010000013">
    <property type="protein sequence ID" value="MBT8768465.1"/>
    <property type="molecule type" value="Genomic_DNA"/>
</dbReference>
<dbReference type="SUPFAM" id="SSF63380">
    <property type="entry name" value="Riboflavin synthase domain-like"/>
    <property type="match status" value="1"/>
</dbReference>
<dbReference type="RefSeq" id="WP_215378836.1">
    <property type="nucleotide sequence ID" value="NZ_JAGTIS010000013.1"/>
</dbReference>
<evidence type="ECO:0000313" key="3">
    <source>
        <dbReference type="Proteomes" id="UP001519667"/>
    </source>
</evidence>
<dbReference type="Gene3D" id="3.40.50.80">
    <property type="entry name" value="Nucleotide-binding domain of ferredoxin-NADP reductase (FNR) module"/>
    <property type="match status" value="1"/>
</dbReference>
<dbReference type="Pfam" id="PF00970">
    <property type="entry name" value="FAD_binding_6"/>
    <property type="match status" value="1"/>
</dbReference>
<evidence type="ECO:0000259" key="1">
    <source>
        <dbReference type="PROSITE" id="PS51384"/>
    </source>
</evidence>
<dbReference type="PIRSF" id="PIRSF006816">
    <property type="entry name" value="Cyc3_hyd_g"/>
    <property type="match status" value="1"/>
</dbReference>
<accession>A0ABS5XLG9</accession>
<keyword evidence="3" id="KW-1185">Reference proteome</keyword>
<proteinExistence type="predicted"/>
<dbReference type="InterPro" id="IPR019480">
    <property type="entry name" value="Dihydroorotate_DH_Fe-S-bd"/>
</dbReference>
<organism evidence="2 3">
    <name type="scientific">Metapseudomonas boanensis</name>
    <dbReference type="NCBI Taxonomy" id="2822138"/>
    <lineage>
        <taxon>Bacteria</taxon>
        <taxon>Pseudomonadati</taxon>
        <taxon>Pseudomonadota</taxon>
        <taxon>Gammaproteobacteria</taxon>
        <taxon>Pseudomonadales</taxon>
        <taxon>Pseudomonadaceae</taxon>
        <taxon>Metapseudomonas</taxon>
    </lineage>
</organism>
<dbReference type="Pfam" id="PF00175">
    <property type="entry name" value="NAD_binding_1"/>
    <property type="match status" value="1"/>
</dbReference>
<dbReference type="InterPro" id="IPR017927">
    <property type="entry name" value="FAD-bd_FR_type"/>
</dbReference>
<dbReference type="Gene3D" id="2.40.30.10">
    <property type="entry name" value="Translation factors"/>
    <property type="match status" value="1"/>
</dbReference>
<dbReference type="InterPro" id="IPR017938">
    <property type="entry name" value="Riboflavin_synthase-like_b-brl"/>
</dbReference>